<dbReference type="PANTHER" id="PTHR31286">
    <property type="entry name" value="GLYCINE-RICH CELL WALL STRUCTURAL PROTEIN 1.8-LIKE"/>
    <property type="match status" value="1"/>
</dbReference>
<name>A0ABU6X5K3_9FABA</name>
<comment type="caution">
    <text evidence="3">The sequence shown here is derived from an EMBL/GenBank/DDBJ whole genome shotgun (WGS) entry which is preliminary data.</text>
</comment>
<keyword evidence="4" id="KW-1185">Reference proteome</keyword>
<evidence type="ECO:0000313" key="4">
    <source>
        <dbReference type="Proteomes" id="UP001341840"/>
    </source>
</evidence>
<dbReference type="InterPro" id="IPR040256">
    <property type="entry name" value="At4g02000-like"/>
</dbReference>
<reference evidence="3 4" key="1">
    <citation type="journal article" date="2023" name="Plants (Basel)">
        <title>Bridging the Gap: Combining Genomics and Transcriptomics Approaches to Understand Stylosanthes scabra, an Orphan Legume from the Brazilian Caatinga.</title>
        <authorList>
            <person name="Ferreira-Neto J.R.C."/>
            <person name="da Silva M.D."/>
            <person name="Binneck E."/>
            <person name="de Melo N.F."/>
            <person name="da Silva R.H."/>
            <person name="de Melo A.L.T.M."/>
            <person name="Pandolfi V."/>
            <person name="Bustamante F.O."/>
            <person name="Brasileiro-Vidal A.C."/>
            <person name="Benko-Iseppon A.M."/>
        </authorList>
    </citation>
    <scope>NUCLEOTIDE SEQUENCE [LARGE SCALE GENOMIC DNA]</scope>
    <source>
        <tissue evidence="3">Leaves</tissue>
    </source>
</reference>
<dbReference type="PANTHER" id="PTHR31286:SF178">
    <property type="entry name" value="DUF4283 DOMAIN-CONTAINING PROTEIN"/>
    <property type="match status" value="1"/>
</dbReference>
<gene>
    <name evidence="3" type="ORF">PIB30_005424</name>
</gene>
<dbReference type="Pfam" id="PF14392">
    <property type="entry name" value="zf-CCHC_4"/>
    <property type="match status" value="1"/>
</dbReference>
<evidence type="ECO:0000256" key="1">
    <source>
        <dbReference type="SAM" id="MobiDB-lite"/>
    </source>
</evidence>
<proteinExistence type="predicted"/>
<feature type="region of interest" description="Disordered" evidence="1">
    <location>
        <begin position="201"/>
        <end position="222"/>
    </location>
</feature>
<evidence type="ECO:0000259" key="2">
    <source>
        <dbReference type="Pfam" id="PF14392"/>
    </source>
</evidence>
<dbReference type="InterPro" id="IPR025836">
    <property type="entry name" value="Zn_knuckle_CX2CX4HX4C"/>
</dbReference>
<dbReference type="EMBL" id="JASCZI010211459">
    <property type="protein sequence ID" value="MED6191945.1"/>
    <property type="molecule type" value="Genomic_DNA"/>
</dbReference>
<organism evidence="3 4">
    <name type="scientific">Stylosanthes scabra</name>
    <dbReference type="NCBI Taxonomy" id="79078"/>
    <lineage>
        <taxon>Eukaryota</taxon>
        <taxon>Viridiplantae</taxon>
        <taxon>Streptophyta</taxon>
        <taxon>Embryophyta</taxon>
        <taxon>Tracheophyta</taxon>
        <taxon>Spermatophyta</taxon>
        <taxon>Magnoliopsida</taxon>
        <taxon>eudicotyledons</taxon>
        <taxon>Gunneridae</taxon>
        <taxon>Pentapetalae</taxon>
        <taxon>rosids</taxon>
        <taxon>fabids</taxon>
        <taxon>Fabales</taxon>
        <taxon>Fabaceae</taxon>
        <taxon>Papilionoideae</taxon>
        <taxon>50 kb inversion clade</taxon>
        <taxon>dalbergioids sensu lato</taxon>
        <taxon>Dalbergieae</taxon>
        <taxon>Pterocarpus clade</taxon>
        <taxon>Stylosanthes</taxon>
    </lineage>
</organism>
<feature type="domain" description="Zinc knuckle CX2CX4HX4C" evidence="2">
    <location>
        <begin position="43"/>
        <end position="90"/>
    </location>
</feature>
<accession>A0ABU6X5K3</accession>
<sequence>MPDFCKTKEAATKIGGKLGPVLDVDLFDTRAKETQIMKVRVNLDVSNTLRQLICIANPDKTNYTILLKYEKLGVYCRCCNFLGHEVRNCDLYIQLLMADSEVPLKWRDNLRADQLGWRVTAAKENSNPNNRFNHSSFNQANKKAYSSISTSSTIFFCDRINYKSYCYKKQKTELKHMARRGSTGVEIQNITGLKRVPEISDSKAIANEGDKGANPMKAPTGQ</sequence>
<protein>
    <recommendedName>
        <fullName evidence="2">Zinc knuckle CX2CX4HX4C domain-containing protein</fullName>
    </recommendedName>
</protein>
<dbReference type="Proteomes" id="UP001341840">
    <property type="component" value="Unassembled WGS sequence"/>
</dbReference>
<evidence type="ECO:0000313" key="3">
    <source>
        <dbReference type="EMBL" id="MED6191945.1"/>
    </source>
</evidence>